<dbReference type="PROSITE" id="PS51904">
    <property type="entry name" value="GLYCOSYL_HYDROL_F25_2"/>
    <property type="match status" value="1"/>
</dbReference>
<dbReference type="CDD" id="cd06414">
    <property type="entry name" value="GH25_LytC-like"/>
    <property type="match status" value="1"/>
</dbReference>
<evidence type="ECO:0000313" key="2">
    <source>
        <dbReference type="EMBL" id="HIZ42919.1"/>
    </source>
</evidence>
<dbReference type="Pfam" id="PF01183">
    <property type="entry name" value="Glyco_hydro_25"/>
    <property type="match status" value="1"/>
</dbReference>
<dbReference type="GO" id="GO:0016998">
    <property type="term" value="P:cell wall macromolecule catabolic process"/>
    <property type="evidence" value="ECO:0007669"/>
    <property type="project" value="InterPro"/>
</dbReference>
<reference evidence="2" key="2">
    <citation type="submission" date="2021-04" db="EMBL/GenBank/DDBJ databases">
        <authorList>
            <person name="Gilroy R."/>
        </authorList>
    </citation>
    <scope>NUCLEOTIDE SEQUENCE</scope>
    <source>
        <strain evidence="2">ChiSxjej1B13-11774</strain>
    </source>
</reference>
<dbReference type="AlphaFoldDB" id="A0A9D2ES41"/>
<proteinExistence type="inferred from homology"/>
<dbReference type="EMBL" id="DXBP01000059">
    <property type="protein sequence ID" value="HIZ42919.1"/>
    <property type="molecule type" value="Genomic_DNA"/>
</dbReference>
<dbReference type="PANTHER" id="PTHR34135:SF2">
    <property type="entry name" value="LYSOZYME"/>
    <property type="match status" value="1"/>
</dbReference>
<dbReference type="PANTHER" id="PTHR34135">
    <property type="entry name" value="LYSOZYME"/>
    <property type="match status" value="1"/>
</dbReference>
<comment type="similarity">
    <text evidence="1">Belongs to the glycosyl hydrolase 25 family.</text>
</comment>
<comment type="caution">
    <text evidence="2">The sequence shown here is derived from an EMBL/GenBank/DDBJ whole genome shotgun (WGS) entry which is preliminary data.</text>
</comment>
<dbReference type="GO" id="GO:0016052">
    <property type="term" value="P:carbohydrate catabolic process"/>
    <property type="evidence" value="ECO:0007669"/>
    <property type="project" value="TreeGrafter"/>
</dbReference>
<evidence type="ECO:0000313" key="3">
    <source>
        <dbReference type="Proteomes" id="UP000824048"/>
    </source>
</evidence>
<dbReference type="SUPFAM" id="SSF51445">
    <property type="entry name" value="(Trans)glycosidases"/>
    <property type="match status" value="1"/>
</dbReference>
<keyword evidence="2" id="KW-0378">Hydrolase</keyword>
<name>A0A9D2ES41_9FIRM</name>
<sequence>MFDAIDVSKWQGTINWATVKSAGVKHAMIRAGYGNSVRQTDPQFMRNAAQCIALGIDWGVYWYSYATSPEQARQEARCCLEVIKGLKPTMPVAYDIEYEPGILALDNATRTAMVKAFLEEVEAAGYYGILYASTNFIQTKLNYQELACYDVWAAQYGSTCTCPLPYGIWQYSSSNPLGIPGYGKSLDCNHVYKDYPSIIQAAGLNGFTAPDPNPAPDLSTMRQILTIGPVTMGDALQIQSLCTSLGITSENKLYSSDWNNAEKTLQTITIGPVSSGDAWYIMRLCERLQLTEQKLYFSKYAA</sequence>
<dbReference type="Gene3D" id="3.20.20.80">
    <property type="entry name" value="Glycosidases"/>
    <property type="match status" value="1"/>
</dbReference>
<accession>A0A9D2ES41</accession>
<dbReference type="Proteomes" id="UP000824048">
    <property type="component" value="Unassembled WGS sequence"/>
</dbReference>
<evidence type="ECO:0000256" key="1">
    <source>
        <dbReference type="ARBA" id="ARBA00010646"/>
    </source>
</evidence>
<dbReference type="InterPro" id="IPR017853">
    <property type="entry name" value="GH"/>
</dbReference>
<dbReference type="GO" id="GO:0003796">
    <property type="term" value="F:lysozyme activity"/>
    <property type="evidence" value="ECO:0007669"/>
    <property type="project" value="InterPro"/>
</dbReference>
<reference evidence="2" key="1">
    <citation type="journal article" date="2021" name="PeerJ">
        <title>Extensive microbial diversity within the chicken gut microbiome revealed by metagenomics and culture.</title>
        <authorList>
            <person name="Gilroy R."/>
            <person name="Ravi A."/>
            <person name="Getino M."/>
            <person name="Pursley I."/>
            <person name="Horton D.L."/>
            <person name="Alikhan N.F."/>
            <person name="Baker D."/>
            <person name="Gharbi K."/>
            <person name="Hall N."/>
            <person name="Watson M."/>
            <person name="Adriaenssens E.M."/>
            <person name="Foster-Nyarko E."/>
            <person name="Jarju S."/>
            <person name="Secka A."/>
            <person name="Antonio M."/>
            <person name="Oren A."/>
            <person name="Chaudhuri R.R."/>
            <person name="La Ragione R."/>
            <person name="Hildebrand F."/>
            <person name="Pallen M.J."/>
        </authorList>
    </citation>
    <scope>NUCLEOTIDE SEQUENCE</scope>
    <source>
        <strain evidence="2">ChiSxjej1B13-11774</strain>
    </source>
</reference>
<dbReference type="InterPro" id="IPR002053">
    <property type="entry name" value="Glyco_hydro_25"/>
</dbReference>
<protein>
    <submittedName>
        <fullName evidence="2">Glycoside hydrolase family 25 protein</fullName>
    </submittedName>
</protein>
<organism evidence="2 3">
    <name type="scientific">Candidatus Gemmiger excrementigallinarum</name>
    <dbReference type="NCBI Taxonomy" id="2838609"/>
    <lineage>
        <taxon>Bacteria</taxon>
        <taxon>Bacillati</taxon>
        <taxon>Bacillota</taxon>
        <taxon>Clostridia</taxon>
        <taxon>Eubacteriales</taxon>
        <taxon>Gemmiger</taxon>
    </lineage>
</organism>
<gene>
    <name evidence="2" type="ORF">H9811_10225</name>
</gene>
<dbReference type="GO" id="GO:0009253">
    <property type="term" value="P:peptidoglycan catabolic process"/>
    <property type="evidence" value="ECO:0007669"/>
    <property type="project" value="InterPro"/>
</dbReference>